<dbReference type="EMBL" id="JOKD01000016">
    <property type="protein sequence ID" value="KGE78430.1"/>
    <property type="molecule type" value="Genomic_DNA"/>
</dbReference>
<sequence length="66" mass="7689">MMKCKQATRLMSLKQDRPLTLGERLSLRLHLTMCGACRACERQFSLLHRVGERYRPDDEDEPSPRG</sequence>
<evidence type="ECO:0000313" key="2">
    <source>
        <dbReference type="EMBL" id="KGE78430.1"/>
    </source>
</evidence>
<evidence type="ECO:0000313" key="3">
    <source>
        <dbReference type="Proteomes" id="UP000029721"/>
    </source>
</evidence>
<feature type="domain" description="Putative zinc-finger" evidence="1">
    <location>
        <begin position="4"/>
        <end position="38"/>
    </location>
</feature>
<organism evidence="2 3">
    <name type="scientific">Halomonas salina</name>
    <dbReference type="NCBI Taxonomy" id="42565"/>
    <lineage>
        <taxon>Bacteria</taxon>
        <taxon>Pseudomonadati</taxon>
        <taxon>Pseudomonadota</taxon>
        <taxon>Gammaproteobacteria</taxon>
        <taxon>Oceanospirillales</taxon>
        <taxon>Halomonadaceae</taxon>
        <taxon>Halomonas</taxon>
    </lineage>
</organism>
<keyword evidence="3" id="KW-1185">Reference proteome</keyword>
<protein>
    <recommendedName>
        <fullName evidence="1">Putative zinc-finger domain-containing protein</fullName>
    </recommendedName>
</protein>
<evidence type="ECO:0000259" key="1">
    <source>
        <dbReference type="Pfam" id="PF13490"/>
    </source>
</evidence>
<comment type="caution">
    <text evidence="2">The sequence shown here is derived from an EMBL/GenBank/DDBJ whole genome shotgun (WGS) entry which is preliminary data.</text>
</comment>
<name>A0ABR4WVI9_9GAMM</name>
<proteinExistence type="predicted"/>
<gene>
    <name evidence="2" type="ORF">FP66_03040</name>
</gene>
<dbReference type="RefSeq" id="WP_035594800.1">
    <property type="nucleotide sequence ID" value="NZ_JOKD01000016.1"/>
</dbReference>
<accession>A0ABR4WVI9</accession>
<reference evidence="2 3" key="1">
    <citation type="submission" date="2014-06" db="EMBL/GenBank/DDBJ databases">
        <title>Draft genome sequence of an extremely salt tolerant bacteria Halomonas salina/CIFRI 1.</title>
        <authorList>
            <person name="Behera B.D."/>
            <person name="Meena D.K."/>
            <person name="Das P."/>
            <person name="Maharana J."/>
            <person name="Paria P."/>
            <person name="Sharma A.P."/>
            <person name="Shamsudheen K.V."/>
            <person name="Rijit J."/>
            <person name="Dixit V."/>
            <person name="Verma A."/>
            <person name="Scaria V."/>
            <person name="Sivasubbu S."/>
        </authorList>
    </citation>
    <scope>NUCLEOTIDE SEQUENCE [LARGE SCALE GENOMIC DNA]</scope>
    <source>
        <strain evidence="2 3">CIFRI 1</strain>
    </source>
</reference>
<dbReference type="Proteomes" id="UP000029721">
    <property type="component" value="Unassembled WGS sequence"/>
</dbReference>
<dbReference type="Pfam" id="PF13490">
    <property type="entry name" value="zf-HC2"/>
    <property type="match status" value="1"/>
</dbReference>
<dbReference type="InterPro" id="IPR027383">
    <property type="entry name" value="Znf_put"/>
</dbReference>